<protein>
    <recommendedName>
        <fullName evidence="4">UspA domain-containing protein</fullName>
    </recommendedName>
</protein>
<dbReference type="AlphaFoldDB" id="A0A5P1ETP0"/>
<proteinExistence type="predicted"/>
<dbReference type="Gramene" id="ONK69352">
    <property type="protein sequence ID" value="ONK69352"/>
    <property type="gene ID" value="A4U43_C05F21960"/>
</dbReference>
<evidence type="ECO:0000313" key="2">
    <source>
        <dbReference type="EMBL" id="ONK69352.1"/>
    </source>
</evidence>
<accession>A0A5P1ETP0</accession>
<dbReference type="SUPFAM" id="SSF52402">
    <property type="entry name" value="Adenine nucleotide alpha hydrolases-like"/>
    <property type="match status" value="1"/>
</dbReference>
<organism evidence="2 3">
    <name type="scientific">Asparagus officinalis</name>
    <name type="common">Garden asparagus</name>
    <dbReference type="NCBI Taxonomy" id="4686"/>
    <lineage>
        <taxon>Eukaryota</taxon>
        <taxon>Viridiplantae</taxon>
        <taxon>Streptophyta</taxon>
        <taxon>Embryophyta</taxon>
        <taxon>Tracheophyta</taxon>
        <taxon>Spermatophyta</taxon>
        <taxon>Magnoliopsida</taxon>
        <taxon>Liliopsida</taxon>
        <taxon>Asparagales</taxon>
        <taxon>Asparagaceae</taxon>
        <taxon>Asparagoideae</taxon>
        <taxon>Asparagus</taxon>
    </lineage>
</organism>
<keyword evidence="3" id="KW-1185">Reference proteome</keyword>
<name>A0A5P1ETP0_ASPOF</name>
<evidence type="ECO:0008006" key="4">
    <source>
        <dbReference type="Google" id="ProtNLM"/>
    </source>
</evidence>
<gene>
    <name evidence="2" type="ORF">A4U43_C05F21960</name>
</gene>
<dbReference type="Gene3D" id="3.40.50.620">
    <property type="entry name" value="HUPs"/>
    <property type="match status" value="1"/>
</dbReference>
<dbReference type="PANTHER" id="PTHR47382:SF3">
    <property type="entry name" value="ADENINE NUCLEOTIDE ALPHA HYDROLASES-LIKE SUPERFAMILY PROTEIN"/>
    <property type="match status" value="1"/>
</dbReference>
<dbReference type="CDD" id="cd01989">
    <property type="entry name" value="USP_STK_Ubox_N"/>
    <property type="match status" value="1"/>
</dbReference>
<reference evidence="3" key="1">
    <citation type="journal article" date="2017" name="Nat. Commun.">
        <title>The asparagus genome sheds light on the origin and evolution of a young Y chromosome.</title>
        <authorList>
            <person name="Harkess A."/>
            <person name="Zhou J."/>
            <person name="Xu C."/>
            <person name="Bowers J.E."/>
            <person name="Van der Hulst R."/>
            <person name="Ayyampalayam S."/>
            <person name="Mercati F."/>
            <person name="Riccardi P."/>
            <person name="McKain M.R."/>
            <person name="Kakrana A."/>
            <person name="Tang H."/>
            <person name="Ray J."/>
            <person name="Groenendijk J."/>
            <person name="Arikit S."/>
            <person name="Mathioni S.M."/>
            <person name="Nakano M."/>
            <person name="Shan H."/>
            <person name="Telgmann-Rauber A."/>
            <person name="Kanno A."/>
            <person name="Yue Z."/>
            <person name="Chen H."/>
            <person name="Li W."/>
            <person name="Chen Y."/>
            <person name="Xu X."/>
            <person name="Zhang Y."/>
            <person name="Luo S."/>
            <person name="Chen H."/>
            <person name="Gao J."/>
            <person name="Mao Z."/>
            <person name="Pires J.C."/>
            <person name="Luo M."/>
            <person name="Kudrna D."/>
            <person name="Wing R.A."/>
            <person name="Meyers B.C."/>
            <person name="Yi K."/>
            <person name="Kong H."/>
            <person name="Lavrijsen P."/>
            <person name="Sunseri F."/>
            <person name="Falavigna A."/>
            <person name="Ye Y."/>
            <person name="Leebens-Mack J.H."/>
            <person name="Chen G."/>
        </authorList>
    </citation>
    <scope>NUCLEOTIDE SEQUENCE [LARGE SCALE GENOMIC DNA]</scope>
    <source>
        <strain evidence="3">cv. DH0086</strain>
    </source>
</reference>
<evidence type="ECO:0000256" key="1">
    <source>
        <dbReference type="SAM" id="MobiDB-lite"/>
    </source>
</evidence>
<dbReference type="Proteomes" id="UP000243459">
    <property type="component" value="Chromosome 5"/>
</dbReference>
<dbReference type="PANTHER" id="PTHR47382">
    <property type="entry name" value="U-BOX DOMAIN-CONTAINING PROTEIN 52-LIKE"/>
    <property type="match status" value="1"/>
</dbReference>
<dbReference type="OMA" id="IHIFPEV"/>
<dbReference type="InterPro" id="IPR014729">
    <property type="entry name" value="Rossmann-like_a/b/a_fold"/>
</dbReference>
<evidence type="ECO:0000313" key="3">
    <source>
        <dbReference type="Proteomes" id="UP000243459"/>
    </source>
</evidence>
<sequence>MNDGVWEIEEEEEVVAEQLNRRGCSPTSLGSTASQGDDVYVAVGKKTSSVDALTWALKNVVKPSSFVYLVHVFPEITHIPTPLGMLSKSQVGPDQVESFMNQERSKRRDLLQKFLNLCHASKVQVDTVLIESDTVAKAVIELIPVLRVTKIVVGTTKSSMRKLKKGNSKAEQIYKSAAKYCEVKIICDGKEVIMTEGTMELSSRSNSLNGRIKEKEQENGNEISISRKDKRQTNENNNALSCICFPRKLM</sequence>
<dbReference type="EMBL" id="CM007385">
    <property type="protein sequence ID" value="ONK69352.1"/>
    <property type="molecule type" value="Genomic_DNA"/>
</dbReference>
<feature type="region of interest" description="Disordered" evidence="1">
    <location>
        <begin position="204"/>
        <end position="232"/>
    </location>
</feature>